<dbReference type="GO" id="GO:0016868">
    <property type="term" value="F:intramolecular phosphotransferase activity"/>
    <property type="evidence" value="ECO:0007669"/>
    <property type="project" value="InterPro"/>
</dbReference>
<gene>
    <name evidence="2" type="ORF">S06H3_24351</name>
</gene>
<dbReference type="EMBL" id="BARV01013516">
    <property type="protein sequence ID" value="GAI23434.1"/>
    <property type="molecule type" value="Genomic_DNA"/>
</dbReference>
<dbReference type="SUPFAM" id="SSF55957">
    <property type="entry name" value="Phosphoglucomutase, C-terminal domain"/>
    <property type="match status" value="1"/>
</dbReference>
<dbReference type="Pfam" id="PF00408">
    <property type="entry name" value="PGM_PMM_IV"/>
    <property type="match status" value="1"/>
</dbReference>
<dbReference type="InterPro" id="IPR005843">
    <property type="entry name" value="A-D-PHexomutase_C"/>
</dbReference>
<name>X1NXN3_9ZZZZ</name>
<proteinExistence type="predicted"/>
<dbReference type="Gene3D" id="3.30.310.50">
    <property type="entry name" value="Alpha-D-phosphohexomutase, C-terminal domain"/>
    <property type="match status" value="1"/>
</dbReference>
<evidence type="ECO:0000259" key="1">
    <source>
        <dbReference type="Pfam" id="PF00408"/>
    </source>
</evidence>
<dbReference type="AlphaFoldDB" id="X1NXN3"/>
<feature type="domain" description="Alpha-D-phosphohexomutase C-terminal" evidence="1">
    <location>
        <begin position="5"/>
        <end position="58"/>
    </location>
</feature>
<comment type="caution">
    <text evidence="2">The sequence shown here is derived from an EMBL/GenBank/DDBJ whole genome shotgun (WGS) entry which is preliminary data.</text>
</comment>
<dbReference type="InterPro" id="IPR036900">
    <property type="entry name" value="A-D-PHexomutase_C_sf"/>
</dbReference>
<organism evidence="2">
    <name type="scientific">marine sediment metagenome</name>
    <dbReference type="NCBI Taxonomy" id="412755"/>
    <lineage>
        <taxon>unclassified sequences</taxon>
        <taxon>metagenomes</taxon>
        <taxon>ecological metagenomes</taxon>
    </lineage>
</organism>
<reference evidence="2" key="1">
    <citation type="journal article" date="2014" name="Front. Microbiol.">
        <title>High frequency of phylogenetically diverse reductive dehalogenase-homologous genes in deep subseafloor sedimentary metagenomes.</title>
        <authorList>
            <person name="Kawai M."/>
            <person name="Futagami T."/>
            <person name="Toyoda A."/>
            <person name="Takaki Y."/>
            <person name="Nishi S."/>
            <person name="Hori S."/>
            <person name="Arai W."/>
            <person name="Tsubouchi T."/>
            <person name="Morono Y."/>
            <person name="Uchiyama I."/>
            <person name="Ito T."/>
            <person name="Fujiyama A."/>
            <person name="Inagaki F."/>
            <person name="Takami H."/>
        </authorList>
    </citation>
    <scope>NUCLEOTIDE SEQUENCE</scope>
    <source>
        <strain evidence="2">Expedition CK06-06</strain>
    </source>
</reference>
<accession>X1NXN3</accession>
<protein>
    <recommendedName>
        <fullName evidence="1">Alpha-D-phosphohexomutase C-terminal domain-containing protein</fullName>
    </recommendedName>
</protein>
<sequence length="75" mass="8539">MSRLERQLKAMEALSVSNIDGIKLSFEDGWLLIRASGTEPKIRVTAEAKGEARVRQLYDNSIRTIRECMRGSKEK</sequence>
<evidence type="ECO:0000313" key="2">
    <source>
        <dbReference type="EMBL" id="GAI23434.1"/>
    </source>
</evidence>